<accession>A0ABR2QKE0</accession>
<evidence type="ECO:0000313" key="1">
    <source>
        <dbReference type="EMBL" id="KAK9001155.1"/>
    </source>
</evidence>
<evidence type="ECO:0000313" key="2">
    <source>
        <dbReference type="Proteomes" id="UP001396334"/>
    </source>
</evidence>
<organism evidence="1 2">
    <name type="scientific">Hibiscus sabdariffa</name>
    <name type="common">roselle</name>
    <dbReference type="NCBI Taxonomy" id="183260"/>
    <lineage>
        <taxon>Eukaryota</taxon>
        <taxon>Viridiplantae</taxon>
        <taxon>Streptophyta</taxon>
        <taxon>Embryophyta</taxon>
        <taxon>Tracheophyta</taxon>
        <taxon>Spermatophyta</taxon>
        <taxon>Magnoliopsida</taxon>
        <taxon>eudicotyledons</taxon>
        <taxon>Gunneridae</taxon>
        <taxon>Pentapetalae</taxon>
        <taxon>rosids</taxon>
        <taxon>malvids</taxon>
        <taxon>Malvales</taxon>
        <taxon>Malvaceae</taxon>
        <taxon>Malvoideae</taxon>
        <taxon>Hibiscus</taxon>
    </lineage>
</organism>
<reference evidence="1 2" key="1">
    <citation type="journal article" date="2024" name="G3 (Bethesda)">
        <title>Genome assembly of Hibiscus sabdariffa L. provides insights into metabolisms of medicinal natural products.</title>
        <authorList>
            <person name="Kim T."/>
        </authorList>
    </citation>
    <scope>NUCLEOTIDE SEQUENCE [LARGE SCALE GENOMIC DNA]</scope>
    <source>
        <strain evidence="1">TK-2024</strain>
        <tissue evidence="1">Old leaves</tissue>
    </source>
</reference>
<dbReference type="Proteomes" id="UP001396334">
    <property type="component" value="Unassembled WGS sequence"/>
</dbReference>
<gene>
    <name evidence="1" type="ORF">V6N11_082946</name>
</gene>
<comment type="caution">
    <text evidence="1">The sequence shown here is derived from an EMBL/GenBank/DDBJ whole genome shotgun (WGS) entry which is preliminary data.</text>
</comment>
<name>A0ABR2QKE0_9ROSI</name>
<sequence length="157" mass="17699">MLGIRGSSGLPCESMAASRIGECSAGTSLAWDAAFFTSPVQQVRNSNTCTSGNRTRNPLNRILRRVVITDYSLSSFEIDLFDDIHAKVNQSIQFVEFQLPTSKYLLLWTIVSGNLTESNKFHIFMYLDTDYGYVLDMGYGHGMGTFKKIEELELQYK</sequence>
<dbReference type="EMBL" id="JBBPBN010000036">
    <property type="protein sequence ID" value="KAK9001155.1"/>
    <property type="molecule type" value="Genomic_DNA"/>
</dbReference>
<proteinExistence type="predicted"/>
<keyword evidence="2" id="KW-1185">Reference proteome</keyword>
<protein>
    <submittedName>
        <fullName evidence="1">Uncharacterized protein</fullName>
    </submittedName>
</protein>